<dbReference type="GO" id="GO:0005506">
    <property type="term" value="F:iron ion binding"/>
    <property type="evidence" value="ECO:0007669"/>
    <property type="project" value="InterPro"/>
</dbReference>
<sequence>MSEMIRDSRVLQKARQEVRQVYIGDGQSHFDEAKLDRLKYLDMVIAESLRLHPPVPLLAPRENRDKKVKLNSYDVPVNTKVIVNAWMINRDPRYWTEAERFFPERFMDCSTDYKGTDFHFIPFGAGRRICP</sequence>
<dbReference type="AlphaFoldDB" id="A0AAV0IEA9"/>
<dbReference type="InterPro" id="IPR036396">
    <property type="entry name" value="Cyt_P450_sf"/>
</dbReference>
<dbReference type="SUPFAM" id="SSF48264">
    <property type="entry name" value="Cytochrome P450"/>
    <property type="match status" value="1"/>
</dbReference>
<comment type="similarity">
    <text evidence="3">Belongs to the cytochrome P450 family.</text>
</comment>
<dbReference type="EMBL" id="CAMGYJ010000003">
    <property type="protein sequence ID" value="CAI0395864.1"/>
    <property type="molecule type" value="Genomic_DNA"/>
</dbReference>
<reference evidence="13" key="1">
    <citation type="submission" date="2022-08" db="EMBL/GenBank/DDBJ databases">
        <authorList>
            <person name="Gutierrez-Valencia J."/>
        </authorList>
    </citation>
    <scope>NUCLEOTIDE SEQUENCE</scope>
</reference>
<keyword evidence="11" id="KW-0472">Membrane</keyword>
<dbReference type="InterPro" id="IPR052306">
    <property type="entry name" value="CYP450_71D"/>
</dbReference>
<dbReference type="InterPro" id="IPR001128">
    <property type="entry name" value="Cyt_P450"/>
</dbReference>
<accession>A0AAV0IEA9</accession>
<comment type="cofactor">
    <cofactor evidence="1 12">
        <name>heme</name>
        <dbReference type="ChEBI" id="CHEBI:30413"/>
    </cofactor>
</comment>
<organism evidence="13 14">
    <name type="scientific">Linum tenue</name>
    <dbReference type="NCBI Taxonomy" id="586396"/>
    <lineage>
        <taxon>Eukaryota</taxon>
        <taxon>Viridiplantae</taxon>
        <taxon>Streptophyta</taxon>
        <taxon>Embryophyta</taxon>
        <taxon>Tracheophyta</taxon>
        <taxon>Spermatophyta</taxon>
        <taxon>Magnoliopsida</taxon>
        <taxon>eudicotyledons</taxon>
        <taxon>Gunneridae</taxon>
        <taxon>Pentapetalae</taxon>
        <taxon>rosids</taxon>
        <taxon>fabids</taxon>
        <taxon>Malpighiales</taxon>
        <taxon>Linaceae</taxon>
        <taxon>Linum</taxon>
    </lineage>
</organism>
<dbReference type="PANTHER" id="PTHR47953:SF19">
    <property type="entry name" value="OS06G0641600 PROTEIN"/>
    <property type="match status" value="1"/>
</dbReference>
<feature type="binding site" description="axial binding residue" evidence="12">
    <location>
        <position position="130"/>
    </location>
    <ligand>
        <name>heme</name>
        <dbReference type="ChEBI" id="CHEBI:30413"/>
    </ligand>
    <ligandPart>
        <name>Fe</name>
        <dbReference type="ChEBI" id="CHEBI:18248"/>
    </ligandPart>
</feature>
<evidence type="ECO:0000256" key="9">
    <source>
        <dbReference type="ARBA" id="ARBA00023004"/>
    </source>
</evidence>
<evidence type="ECO:0000313" key="14">
    <source>
        <dbReference type="Proteomes" id="UP001154282"/>
    </source>
</evidence>
<proteinExistence type="inferred from homology"/>
<name>A0AAV0IEA9_9ROSI</name>
<keyword evidence="5" id="KW-0812">Transmembrane</keyword>
<evidence type="ECO:0000256" key="2">
    <source>
        <dbReference type="ARBA" id="ARBA00004167"/>
    </source>
</evidence>
<keyword evidence="6 12" id="KW-0479">Metal-binding</keyword>
<protein>
    <recommendedName>
        <fullName evidence="15">Cytochrome P450</fullName>
    </recommendedName>
</protein>
<evidence type="ECO:0000256" key="10">
    <source>
        <dbReference type="ARBA" id="ARBA00023033"/>
    </source>
</evidence>
<dbReference type="PRINTS" id="PR00463">
    <property type="entry name" value="EP450I"/>
</dbReference>
<dbReference type="GO" id="GO:0016705">
    <property type="term" value="F:oxidoreductase activity, acting on paired donors, with incorporation or reduction of molecular oxygen"/>
    <property type="evidence" value="ECO:0007669"/>
    <property type="project" value="InterPro"/>
</dbReference>
<dbReference type="PRINTS" id="PR00385">
    <property type="entry name" value="P450"/>
</dbReference>
<evidence type="ECO:0000256" key="7">
    <source>
        <dbReference type="ARBA" id="ARBA00022989"/>
    </source>
</evidence>
<keyword evidence="8" id="KW-0560">Oxidoreductase</keyword>
<dbReference type="Gene3D" id="1.10.630.10">
    <property type="entry name" value="Cytochrome P450"/>
    <property type="match status" value="1"/>
</dbReference>
<comment type="subcellular location">
    <subcellularLocation>
        <location evidence="2">Membrane</location>
        <topology evidence="2">Single-pass membrane protein</topology>
    </subcellularLocation>
</comment>
<dbReference type="GO" id="GO:0004497">
    <property type="term" value="F:monooxygenase activity"/>
    <property type="evidence" value="ECO:0007669"/>
    <property type="project" value="UniProtKB-KW"/>
</dbReference>
<evidence type="ECO:0000256" key="5">
    <source>
        <dbReference type="ARBA" id="ARBA00022692"/>
    </source>
</evidence>
<evidence type="ECO:0000256" key="4">
    <source>
        <dbReference type="ARBA" id="ARBA00022617"/>
    </source>
</evidence>
<evidence type="ECO:0000256" key="3">
    <source>
        <dbReference type="ARBA" id="ARBA00010617"/>
    </source>
</evidence>
<evidence type="ECO:0000256" key="1">
    <source>
        <dbReference type="ARBA" id="ARBA00001971"/>
    </source>
</evidence>
<evidence type="ECO:0000256" key="12">
    <source>
        <dbReference type="PIRSR" id="PIRSR602401-1"/>
    </source>
</evidence>
<evidence type="ECO:0000256" key="8">
    <source>
        <dbReference type="ARBA" id="ARBA00023002"/>
    </source>
</evidence>
<dbReference type="PANTHER" id="PTHR47953">
    <property type="entry name" value="OS08G0105600 PROTEIN"/>
    <property type="match status" value="1"/>
</dbReference>
<dbReference type="Proteomes" id="UP001154282">
    <property type="component" value="Unassembled WGS sequence"/>
</dbReference>
<dbReference type="GO" id="GO:0020037">
    <property type="term" value="F:heme binding"/>
    <property type="evidence" value="ECO:0007669"/>
    <property type="project" value="InterPro"/>
</dbReference>
<dbReference type="GO" id="GO:0016020">
    <property type="term" value="C:membrane"/>
    <property type="evidence" value="ECO:0007669"/>
    <property type="project" value="UniProtKB-SubCell"/>
</dbReference>
<evidence type="ECO:0000313" key="13">
    <source>
        <dbReference type="EMBL" id="CAI0395864.1"/>
    </source>
</evidence>
<evidence type="ECO:0000256" key="6">
    <source>
        <dbReference type="ARBA" id="ARBA00022723"/>
    </source>
</evidence>
<dbReference type="Pfam" id="PF00067">
    <property type="entry name" value="p450"/>
    <property type="match status" value="1"/>
</dbReference>
<evidence type="ECO:0000256" key="11">
    <source>
        <dbReference type="ARBA" id="ARBA00023136"/>
    </source>
</evidence>
<gene>
    <name evidence="13" type="ORF">LITE_LOCUS8899</name>
</gene>
<keyword evidence="7" id="KW-1133">Transmembrane helix</keyword>
<evidence type="ECO:0008006" key="15">
    <source>
        <dbReference type="Google" id="ProtNLM"/>
    </source>
</evidence>
<dbReference type="InterPro" id="IPR002401">
    <property type="entry name" value="Cyt_P450_E_grp-I"/>
</dbReference>
<keyword evidence="10" id="KW-0503">Monooxygenase</keyword>
<keyword evidence="4 12" id="KW-0349">Heme</keyword>
<comment type="caution">
    <text evidence="13">The sequence shown here is derived from an EMBL/GenBank/DDBJ whole genome shotgun (WGS) entry which is preliminary data.</text>
</comment>
<keyword evidence="9 12" id="KW-0408">Iron</keyword>
<keyword evidence="14" id="KW-1185">Reference proteome</keyword>